<evidence type="ECO:0000313" key="2">
    <source>
        <dbReference type="Proteomes" id="UP001552427"/>
    </source>
</evidence>
<protein>
    <recommendedName>
        <fullName evidence="3">Transposase IS111A/IS1328/IS1533 N-terminal domain-containing protein</fullName>
    </recommendedName>
</protein>
<keyword evidence="2" id="KW-1185">Reference proteome</keyword>
<accession>A0ABV3H6G7</accession>
<organism evidence="1 2">
    <name type="scientific">Nonomuraea bangladeshensis</name>
    <dbReference type="NCBI Taxonomy" id="404385"/>
    <lineage>
        <taxon>Bacteria</taxon>
        <taxon>Bacillati</taxon>
        <taxon>Actinomycetota</taxon>
        <taxon>Actinomycetes</taxon>
        <taxon>Streptosporangiales</taxon>
        <taxon>Streptosporangiaceae</taxon>
        <taxon>Nonomuraea</taxon>
    </lineage>
</organism>
<proteinExistence type="predicted"/>
<sequence length="168" mass="18055">MTEFKKPKARRIVGGVDTHADTHHAAVVLMNGRRVADHEFPVTRAGYADLLEWMRSFNQLKALIEQARPELLITRSVGVETAAQLLTTCGDNPDRLFSEGLFATCAGCRLSPHPAAEHDAIGSTVAAPGRLTAPCTSLCFVVCPAINPPVPMLSAEPPRDCPRKSSAV</sequence>
<reference evidence="1 2" key="1">
    <citation type="submission" date="2024-06" db="EMBL/GenBank/DDBJ databases">
        <title>The Natural Products Discovery Center: Release of the First 8490 Sequenced Strains for Exploring Actinobacteria Biosynthetic Diversity.</title>
        <authorList>
            <person name="Kalkreuter E."/>
            <person name="Kautsar S.A."/>
            <person name="Yang D."/>
            <person name="Bader C.D."/>
            <person name="Teijaro C.N."/>
            <person name="Fluegel L."/>
            <person name="Davis C.M."/>
            <person name="Simpson J.R."/>
            <person name="Lauterbach L."/>
            <person name="Steele A.D."/>
            <person name="Gui C."/>
            <person name="Meng S."/>
            <person name="Li G."/>
            <person name="Viehrig K."/>
            <person name="Ye F."/>
            <person name="Su P."/>
            <person name="Kiefer A.F."/>
            <person name="Nichols A."/>
            <person name="Cepeda A.J."/>
            <person name="Yan W."/>
            <person name="Fan B."/>
            <person name="Jiang Y."/>
            <person name="Adhikari A."/>
            <person name="Zheng C.-J."/>
            <person name="Schuster L."/>
            <person name="Cowan T.M."/>
            <person name="Smanski M.J."/>
            <person name="Chevrette M.G."/>
            <person name="De Carvalho L.P.S."/>
            <person name="Shen B."/>
        </authorList>
    </citation>
    <scope>NUCLEOTIDE SEQUENCE [LARGE SCALE GENOMIC DNA]</scope>
    <source>
        <strain evidence="1 2">NPDC049574</strain>
    </source>
</reference>
<dbReference type="EMBL" id="JBFARM010000006">
    <property type="protein sequence ID" value="MEV4288120.1"/>
    <property type="molecule type" value="Genomic_DNA"/>
</dbReference>
<evidence type="ECO:0000313" key="1">
    <source>
        <dbReference type="EMBL" id="MEV4288120.1"/>
    </source>
</evidence>
<dbReference type="RefSeq" id="WP_364452555.1">
    <property type="nucleotide sequence ID" value="NZ_JBFARM010000006.1"/>
</dbReference>
<gene>
    <name evidence="1" type="ORF">AB0K40_21620</name>
</gene>
<comment type="caution">
    <text evidence="1">The sequence shown here is derived from an EMBL/GenBank/DDBJ whole genome shotgun (WGS) entry which is preliminary data.</text>
</comment>
<name>A0ABV3H6G7_9ACTN</name>
<dbReference type="Proteomes" id="UP001552427">
    <property type="component" value="Unassembled WGS sequence"/>
</dbReference>
<evidence type="ECO:0008006" key="3">
    <source>
        <dbReference type="Google" id="ProtNLM"/>
    </source>
</evidence>